<evidence type="ECO:0008006" key="4">
    <source>
        <dbReference type="Google" id="ProtNLM"/>
    </source>
</evidence>
<dbReference type="AlphaFoldDB" id="A0A250XLL2"/>
<sequence>MMLSNLFKTVNIPLPRVNVVGTHSSRNPSLSKPFSTHSLHLRHTNNLQRPQNASAINCVPLVTPASVGEAQNGTTEEASTTLMFDLKANELQRSLLLEVLPEGKGQALIIVGVLEGSQADKAGIVPGQKILSISDPIRQGEMWSMGDRPSLRFFKDTLQAMRNKEVAIELSKAALYSARPEQAGNNINYADESRSVRSAGDFSTESGSSEDIKEKSTIGDKLEEQYKRTASQQRQVSEVQKRIAKRKEYMEEVSKRSDRGLIGWAVALFIGPAALILSVAYFSGFLDTMYINSLSAFK</sequence>
<dbReference type="PANTHER" id="PTHR36742:SF1">
    <property type="entry name" value="MYOSIN-G HEAVY CHAIN-LIKE PROTEIN"/>
    <property type="match status" value="1"/>
</dbReference>
<keyword evidence="1" id="KW-1133">Transmembrane helix</keyword>
<comment type="caution">
    <text evidence="2">The sequence shown here is derived from an EMBL/GenBank/DDBJ whole genome shotgun (WGS) entry which is preliminary data.</text>
</comment>
<dbReference type="PANTHER" id="PTHR36742">
    <property type="entry name" value="MYOSIN-G HEAVY CHAIN-LIKE PROTEIN"/>
    <property type="match status" value="1"/>
</dbReference>
<feature type="transmembrane region" description="Helical" evidence="1">
    <location>
        <begin position="261"/>
        <end position="282"/>
    </location>
</feature>
<name>A0A250XLL2_9CHLO</name>
<evidence type="ECO:0000313" key="2">
    <source>
        <dbReference type="EMBL" id="GAX83782.1"/>
    </source>
</evidence>
<evidence type="ECO:0000313" key="3">
    <source>
        <dbReference type="Proteomes" id="UP000232323"/>
    </source>
</evidence>
<keyword evidence="1" id="KW-0812">Transmembrane</keyword>
<dbReference type="Proteomes" id="UP000232323">
    <property type="component" value="Unassembled WGS sequence"/>
</dbReference>
<dbReference type="EMBL" id="BEGY01000107">
    <property type="protein sequence ID" value="GAX83782.1"/>
    <property type="molecule type" value="Genomic_DNA"/>
</dbReference>
<dbReference type="GO" id="GO:0009507">
    <property type="term" value="C:chloroplast"/>
    <property type="evidence" value="ECO:0007669"/>
    <property type="project" value="TreeGrafter"/>
</dbReference>
<reference evidence="2 3" key="1">
    <citation type="submission" date="2017-08" db="EMBL/GenBank/DDBJ databases">
        <title>Acidophilic green algal genome provides insights into adaptation to an acidic environment.</title>
        <authorList>
            <person name="Hirooka S."/>
            <person name="Hirose Y."/>
            <person name="Kanesaki Y."/>
            <person name="Higuchi S."/>
            <person name="Fujiwara T."/>
            <person name="Onuma R."/>
            <person name="Era A."/>
            <person name="Ohbayashi R."/>
            <person name="Uzuka A."/>
            <person name="Nozaki H."/>
            <person name="Yoshikawa H."/>
            <person name="Miyagishima S.Y."/>
        </authorList>
    </citation>
    <scope>NUCLEOTIDE SEQUENCE [LARGE SCALE GENOMIC DNA]</scope>
    <source>
        <strain evidence="2 3">NIES-2499</strain>
    </source>
</reference>
<keyword evidence="1" id="KW-0472">Membrane</keyword>
<protein>
    <recommendedName>
        <fullName evidence="4">PDZ domain-containing protein</fullName>
    </recommendedName>
</protein>
<accession>A0A250XLL2</accession>
<dbReference type="InterPro" id="IPR036034">
    <property type="entry name" value="PDZ_sf"/>
</dbReference>
<evidence type="ECO:0000256" key="1">
    <source>
        <dbReference type="SAM" id="Phobius"/>
    </source>
</evidence>
<keyword evidence="3" id="KW-1185">Reference proteome</keyword>
<dbReference type="SUPFAM" id="SSF50156">
    <property type="entry name" value="PDZ domain-like"/>
    <property type="match status" value="1"/>
</dbReference>
<organism evidence="2 3">
    <name type="scientific">Chlamydomonas eustigma</name>
    <dbReference type="NCBI Taxonomy" id="1157962"/>
    <lineage>
        <taxon>Eukaryota</taxon>
        <taxon>Viridiplantae</taxon>
        <taxon>Chlorophyta</taxon>
        <taxon>core chlorophytes</taxon>
        <taxon>Chlorophyceae</taxon>
        <taxon>CS clade</taxon>
        <taxon>Chlamydomonadales</taxon>
        <taxon>Chlamydomonadaceae</taxon>
        <taxon>Chlamydomonas</taxon>
    </lineage>
</organism>
<gene>
    <name evidence="2" type="ORF">CEUSTIGMA_g11207.t1</name>
</gene>
<proteinExistence type="predicted"/>
<dbReference type="OrthoDB" id="531455at2759"/>